<feature type="non-terminal residue" evidence="1">
    <location>
        <position position="288"/>
    </location>
</feature>
<name>A0A9D1JYC9_9BACT</name>
<reference evidence="1" key="2">
    <citation type="journal article" date="2021" name="PeerJ">
        <title>Extensive microbial diversity within the chicken gut microbiome revealed by metagenomics and culture.</title>
        <authorList>
            <person name="Gilroy R."/>
            <person name="Ravi A."/>
            <person name="Getino M."/>
            <person name="Pursley I."/>
            <person name="Horton D.L."/>
            <person name="Alikhan N.F."/>
            <person name="Baker D."/>
            <person name="Gharbi K."/>
            <person name="Hall N."/>
            <person name="Watson M."/>
            <person name="Adriaenssens E.M."/>
            <person name="Foster-Nyarko E."/>
            <person name="Jarju S."/>
            <person name="Secka A."/>
            <person name="Antonio M."/>
            <person name="Oren A."/>
            <person name="Chaudhuri R.R."/>
            <person name="La Ragione R."/>
            <person name="Hildebrand F."/>
            <person name="Pallen M.J."/>
        </authorList>
    </citation>
    <scope>NUCLEOTIDE SEQUENCE</scope>
    <source>
        <strain evidence="1">CHK152-2871</strain>
    </source>
</reference>
<sequence>MGMAASQARFLGLTARKTNVEYEGQQVNQQRTVLSNESAGLFNQMLELQVPTPPSATDYYNTRYVFDSMGEDFSITKFDTAAGSTNGTYNIVLEYSALERKGYSSVPITQGTPMEFNGQTPTKIYLNGKEYEITPADTTGIDKGNIEVINNAIRANDSLRNPEEDTYYKYVINQGEADERTYYISSYDIERAQLPEDPSEMYTGGLTQYFAQDATVKKKANATATFQATSDGRFESVQITGVNNEDLNEKLAGKTFELDLTQVDDTEGYEQAMKDYEYQKMVYERAIQ</sequence>
<dbReference type="AlphaFoldDB" id="A0A9D1JYC9"/>
<gene>
    <name evidence="1" type="ORF">IAA86_06170</name>
</gene>
<protein>
    <submittedName>
        <fullName evidence="1">Uncharacterized protein</fullName>
    </submittedName>
</protein>
<dbReference type="Proteomes" id="UP000886865">
    <property type="component" value="Unassembled WGS sequence"/>
</dbReference>
<evidence type="ECO:0000313" key="1">
    <source>
        <dbReference type="EMBL" id="HIS74587.1"/>
    </source>
</evidence>
<reference evidence="1" key="1">
    <citation type="submission" date="2020-10" db="EMBL/GenBank/DDBJ databases">
        <authorList>
            <person name="Gilroy R."/>
        </authorList>
    </citation>
    <scope>NUCLEOTIDE SEQUENCE</scope>
    <source>
        <strain evidence="1">CHK152-2871</strain>
    </source>
</reference>
<dbReference type="EMBL" id="DVJQ01000049">
    <property type="protein sequence ID" value="HIS74587.1"/>
    <property type="molecule type" value="Genomic_DNA"/>
</dbReference>
<comment type="caution">
    <text evidence="1">The sequence shown here is derived from an EMBL/GenBank/DDBJ whole genome shotgun (WGS) entry which is preliminary data.</text>
</comment>
<proteinExistence type="predicted"/>
<organism evidence="1 2">
    <name type="scientific">Candidatus Galligastranaerophilus intestinavium</name>
    <dbReference type="NCBI Taxonomy" id="2840836"/>
    <lineage>
        <taxon>Bacteria</taxon>
        <taxon>Candidatus Galligastranaerophilus</taxon>
    </lineage>
</organism>
<evidence type="ECO:0000313" key="2">
    <source>
        <dbReference type="Proteomes" id="UP000886865"/>
    </source>
</evidence>
<accession>A0A9D1JYC9</accession>